<comment type="caution">
    <text evidence="2">The sequence shown here is derived from an EMBL/GenBank/DDBJ whole genome shotgun (WGS) entry which is preliminary data.</text>
</comment>
<proteinExistence type="predicted"/>
<feature type="region of interest" description="Disordered" evidence="1">
    <location>
        <begin position="1"/>
        <end position="20"/>
    </location>
</feature>
<dbReference type="EMBL" id="NKCL01000052">
    <property type="protein sequence ID" value="RSL85532.1"/>
    <property type="molecule type" value="Genomic_DNA"/>
</dbReference>
<dbReference type="Proteomes" id="UP000287972">
    <property type="component" value="Unassembled WGS sequence"/>
</dbReference>
<name>A0A428S6V8_9HYPO</name>
<organism evidence="2 3">
    <name type="scientific">Fusarium floridanum</name>
    <dbReference type="NCBI Taxonomy" id="1325733"/>
    <lineage>
        <taxon>Eukaryota</taxon>
        <taxon>Fungi</taxon>
        <taxon>Dikarya</taxon>
        <taxon>Ascomycota</taxon>
        <taxon>Pezizomycotina</taxon>
        <taxon>Sordariomycetes</taxon>
        <taxon>Hypocreomycetidae</taxon>
        <taxon>Hypocreales</taxon>
        <taxon>Nectriaceae</taxon>
        <taxon>Fusarium</taxon>
        <taxon>Fusarium solani species complex</taxon>
    </lineage>
</organism>
<evidence type="ECO:0000313" key="2">
    <source>
        <dbReference type="EMBL" id="RSL85532.1"/>
    </source>
</evidence>
<sequence>MGVTIPTAFPSRPSPAGSLDGGNVIWHEDMTVQGNIAAIKRLVIQNDRNFPNETDPSAYKVYPNALNASYSCSTKCSLKHP</sequence>
<keyword evidence="3" id="KW-1185">Reference proteome</keyword>
<gene>
    <name evidence="2" type="ORF">CEP51_003272</name>
</gene>
<evidence type="ECO:0000256" key="1">
    <source>
        <dbReference type="SAM" id="MobiDB-lite"/>
    </source>
</evidence>
<dbReference type="AlphaFoldDB" id="A0A428S6V8"/>
<evidence type="ECO:0000313" key="3">
    <source>
        <dbReference type="Proteomes" id="UP000287972"/>
    </source>
</evidence>
<accession>A0A428S6V8</accession>
<reference evidence="2 3" key="1">
    <citation type="submission" date="2017-06" db="EMBL/GenBank/DDBJ databases">
        <title>Comparative genomic analysis of Ambrosia Fusariam Clade fungi.</title>
        <authorList>
            <person name="Stajich J.E."/>
            <person name="Carrillo J."/>
            <person name="Kijimoto T."/>
            <person name="Eskalen A."/>
            <person name="O'Donnell K."/>
            <person name="Kasson M."/>
        </authorList>
    </citation>
    <scope>NUCLEOTIDE SEQUENCE [LARGE SCALE GENOMIC DNA]</scope>
    <source>
        <strain evidence="2 3">NRRL62606</strain>
    </source>
</reference>
<protein>
    <submittedName>
        <fullName evidence="2">Uncharacterized protein</fullName>
    </submittedName>
</protein>